<proteinExistence type="predicted"/>
<dbReference type="EMBL" id="CAUWAG010000020">
    <property type="protein sequence ID" value="CAJ2513894.1"/>
    <property type="molecule type" value="Genomic_DNA"/>
</dbReference>
<evidence type="ECO:0000313" key="1">
    <source>
        <dbReference type="EMBL" id="CAJ2513894.1"/>
    </source>
</evidence>
<evidence type="ECO:0000313" key="2">
    <source>
        <dbReference type="Proteomes" id="UP001295740"/>
    </source>
</evidence>
<dbReference type="AlphaFoldDB" id="A0AAI8YQP4"/>
<accession>A0AAI8YQP4</accession>
<gene>
    <name evidence="1" type="ORF">KHLLAP_LOCUS14362</name>
</gene>
<reference evidence="1" key="1">
    <citation type="submission" date="2023-10" db="EMBL/GenBank/DDBJ databases">
        <authorList>
            <person name="Hackl T."/>
        </authorList>
    </citation>
    <scope>NUCLEOTIDE SEQUENCE</scope>
</reference>
<comment type="caution">
    <text evidence="1">The sequence shown here is derived from an EMBL/GenBank/DDBJ whole genome shotgun (WGS) entry which is preliminary data.</text>
</comment>
<keyword evidence="2" id="KW-1185">Reference proteome</keyword>
<name>A0AAI8YQP4_9PEZI</name>
<sequence>MVSHDDDPAKETMALGMTESDKDAVLDILWSGFSAVNVDPANGTGELGTMESAKDAYVAALWPQLSLVNLSIERLKRKYDALDWKVFDGGPGAAQAAADCAEINQAKIWMESIRDSIRTCINACVRYRLRPLSILDLPDELLMDIFDYVKGRDDHELYLFNWKSNVDQIKSLRLACRRFRATSSHLLLRWLHVSMTRDSIAHLNEVASHPTISKGIRAIQVSLQFYDSVLACDTNAFAAYQASRLRNSIRSWESMIGFSYSGVDDAMNVAAIAKALSIAASWEDAAINGICADCADHVLLRRAQARYKQCYEDQKHLRRTFTRSIASAMARMPTATWLDIHDQNPHQTTAQTREASILAQDMDQPSSLLGKLLAPIRYWEEAREHGLGEPPAEVIPNLLVAIHDERVRLTGLKLWAPPSEDPSLLLPSDDEFPKLKGAVKYLKVLDFHPRRVVTDDGFWGSRYPDEVKPLSSFLSTLLDSKAIQRISLDFGFLCEQQQVPSVSMGHVVLSHVWSKLEDLEFTGPFHFKELQNVVNRAEKKLSLRWSGYLVSGSWAEVLDFLKGRVSFHSSIGTVNSNPSGAEYEEMEEKERKFIFHERYRPPYRESQATLYIRGIRWPNKRNPVVEWERGELDLSEELDLLEELDVPQRTRYDGNDGTRF</sequence>
<protein>
    <submittedName>
        <fullName evidence="1">Uu.00g020130.m01.CDS01</fullName>
    </submittedName>
</protein>
<dbReference type="Proteomes" id="UP001295740">
    <property type="component" value="Unassembled WGS sequence"/>
</dbReference>
<organism evidence="1 2">
    <name type="scientific">Anthostomella pinea</name>
    <dbReference type="NCBI Taxonomy" id="933095"/>
    <lineage>
        <taxon>Eukaryota</taxon>
        <taxon>Fungi</taxon>
        <taxon>Dikarya</taxon>
        <taxon>Ascomycota</taxon>
        <taxon>Pezizomycotina</taxon>
        <taxon>Sordariomycetes</taxon>
        <taxon>Xylariomycetidae</taxon>
        <taxon>Xylariales</taxon>
        <taxon>Xylariaceae</taxon>
        <taxon>Anthostomella</taxon>
    </lineage>
</organism>